<dbReference type="PANTHER" id="PTHR33495:SF2">
    <property type="entry name" value="ANTI-SIGMA FACTOR ANTAGONIST TM_1081-RELATED"/>
    <property type="match status" value="1"/>
</dbReference>
<dbReference type="Proteomes" id="UP000250434">
    <property type="component" value="Chromosome"/>
</dbReference>
<gene>
    <name evidence="4" type="ORF">A4R43_17435</name>
</gene>
<organism evidence="4 5">
    <name type="scientific">Amycolatopsis albispora</name>
    <dbReference type="NCBI Taxonomy" id="1804986"/>
    <lineage>
        <taxon>Bacteria</taxon>
        <taxon>Bacillati</taxon>
        <taxon>Actinomycetota</taxon>
        <taxon>Actinomycetes</taxon>
        <taxon>Pseudonocardiales</taxon>
        <taxon>Pseudonocardiaceae</taxon>
        <taxon>Amycolatopsis</taxon>
    </lineage>
</organism>
<dbReference type="RefSeq" id="WP_113693327.1">
    <property type="nucleotide sequence ID" value="NZ_CP015163.1"/>
</dbReference>
<proteinExistence type="inferred from homology"/>
<evidence type="ECO:0000313" key="4">
    <source>
        <dbReference type="EMBL" id="AXB44088.1"/>
    </source>
</evidence>
<comment type="similarity">
    <text evidence="1 2">Belongs to the anti-sigma-factor antagonist family.</text>
</comment>
<dbReference type="CDD" id="cd07043">
    <property type="entry name" value="STAS_anti-anti-sigma_factors"/>
    <property type="match status" value="1"/>
</dbReference>
<dbReference type="NCBIfam" id="TIGR00377">
    <property type="entry name" value="ant_ant_sig"/>
    <property type="match status" value="1"/>
</dbReference>
<dbReference type="SUPFAM" id="SSF52091">
    <property type="entry name" value="SpoIIaa-like"/>
    <property type="match status" value="1"/>
</dbReference>
<dbReference type="InterPro" id="IPR036513">
    <property type="entry name" value="STAS_dom_sf"/>
</dbReference>
<dbReference type="InterPro" id="IPR002645">
    <property type="entry name" value="STAS_dom"/>
</dbReference>
<dbReference type="Pfam" id="PF13466">
    <property type="entry name" value="STAS_2"/>
    <property type="match status" value="1"/>
</dbReference>
<dbReference type="KEGG" id="aab:A4R43_17435"/>
<feature type="domain" description="STAS" evidence="3">
    <location>
        <begin position="4"/>
        <end position="103"/>
    </location>
</feature>
<dbReference type="PANTHER" id="PTHR33495">
    <property type="entry name" value="ANTI-SIGMA FACTOR ANTAGONIST TM_1081-RELATED-RELATED"/>
    <property type="match status" value="1"/>
</dbReference>
<dbReference type="EMBL" id="CP015163">
    <property type="protein sequence ID" value="AXB44088.1"/>
    <property type="molecule type" value="Genomic_DNA"/>
</dbReference>
<protein>
    <recommendedName>
        <fullName evidence="2">Anti-sigma factor antagonist</fullName>
    </recommendedName>
</protein>
<reference evidence="4 5" key="1">
    <citation type="submission" date="2016-04" db="EMBL/GenBank/DDBJ databases">
        <title>Complete genome sequence and analysis of deep-sea sediment isolate, Amycolatopsis sp. WP1.</title>
        <authorList>
            <person name="Wang H."/>
            <person name="Chen S."/>
            <person name="Wu Q."/>
        </authorList>
    </citation>
    <scope>NUCLEOTIDE SEQUENCE [LARGE SCALE GENOMIC DNA]</scope>
    <source>
        <strain evidence="4 5">WP1</strain>
    </source>
</reference>
<accession>A0A344L7R4</accession>
<evidence type="ECO:0000256" key="1">
    <source>
        <dbReference type="ARBA" id="ARBA00009013"/>
    </source>
</evidence>
<dbReference type="PROSITE" id="PS50801">
    <property type="entry name" value="STAS"/>
    <property type="match status" value="1"/>
</dbReference>
<dbReference type="OrthoDB" id="3294096at2"/>
<evidence type="ECO:0000259" key="3">
    <source>
        <dbReference type="PROSITE" id="PS50801"/>
    </source>
</evidence>
<dbReference type="InterPro" id="IPR058548">
    <property type="entry name" value="MlaB-like_STAS"/>
</dbReference>
<sequence length="103" mass="10989">MTEFSYRVTVDGGQVVVTTAGALDAHTGAEFRDALAELAARHRELVLDVAGLTYVDSTGLSAFITAHKHATARGGRVRLSRVPPFLARLLAVTGLNSFLPVLR</sequence>
<evidence type="ECO:0000256" key="2">
    <source>
        <dbReference type="RuleBase" id="RU003749"/>
    </source>
</evidence>
<name>A0A344L7R4_9PSEU</name>
<dbReference type="InterPro" id="IPR003658">
    <property type="entry name" value="Anti-sigma_ant"/>
</dbReference>
<dbReference type="GO" id="GO:0043856">
    <property type="term" value="F:anti-sigma factor antagonist activity"/>
    <property type="evidence" value="ECO:0007669"/>
    <property type="project" value="InterPro"/>
</dbReference>
<evidence type="ECO:0000313" key="5">
    <source>
        <dbReference type="Proteomes" id="UP000250434"/>
    </source>
</evidence>
<keyword evidence="5" id="KW-1185">Reference proteome</keyword>
<dbReference type="Gene3D" id="3.30.750.24">
    <property type="entry name" value="STAS domain"/>
    <property type="match status" value="1"/>
</dbReference>
<dbReference type="AlphaFoldDB" id="A0A344L7R4"/>